<evidence type="ECO:0000259" key="5">
    <source>
        <dbReference type="PROSITE" id="PS50835"/>
    </source>
</evidence>
<dbReference type="SMART" id="SM00409">
    <property type="entry name" value="IG"/>
    <property type="match status" value="2"/>
</dbReference>
<comment type="caution">
    <text evidence="7">The sequence shown here is derived from an EMBL/GenBank/DDBJ whole genome shotgun (WGS) entry which is preliminary data.</text>
</comment>
<evidence type="ECO:0000259" key="6">
    <source>
        <dbReference type="PROSITE" id="PS50853"/>
    </source>
</evidence>
<dbReference type="SMART" id="SM00060">
    <property type="entry name" value="FN3"/>
    <property type="match status" value="1"/>
</dbReference>
<feature type="domain" description="Fibronectin type-III" evidence="6">
    <location>
        <begin position="235"/>
        <end position="347"/>
    </location>
</feature>
<keyword evidence="8" id="KW-1185">Reference proteome</keyword>
<evidence type="ECO:0000313" key="8">
    <source>
        <dbReference type="Proteomes" id="UP000747542"/>
    </source>
</evidence>
<dbReference type="GO" id="GO:0005886">
    <property type="term" value="C:plasma membrane"/>
    <property type="evidence" value="ECO:0007669"/>
    <property type="project" value="TreeGrafter"/>
</dbReference>
<evidence type="ECO:0000256" key="4">
    <source>
        <dbReference type="SAM" id="MobiDB-lite"/>
    </source>
</evidence>
<dbReference type="PROSITE" id="PS50853">
    <property type="entry name" value="FN3"/>
    <property type="match status" value="1"/>
</dbReference>
<dbReference type="CDD" id="cd00096">
    <property type="entry name" value="Ig"/>
    <property type="match status" value="1"/>
</dbReference>
<dbReference type="Pfam" id="PF07679">
    <property type="entry name" value="I-set"/>
    <property type="match status" value="1"/>
</dbReference>
<dbReference type="InterPro" id="IPR007110">
    <property type="entry name" value="Ig-like_dom"/>
</dbReference>
<dbReference type="InterPro" id="IPR036116">
    <property type="entry name" value="FN3_sf"/>
</dbReference>
<gene>
    <name evidence="7" type="primary">Cntn2-L</name>
    <name evidence="7" type="ORF">Hamer_G014950</name>
</gene>
<accession>A0A8J5JCK7</accession>
<keyword evidence="2" id="KW-1015">Disulfide bond</keyword>
<dbReference type="InterPro" id="IPR003599">
    <property type="entry name" value="Ig_sub"/>
</dbReference>
<proteinExistence type="predicted"/>
<dbReference type="Pfam" id="PF13927">
    <property type="entry name" value="Ig_3"/>
    <property type="match status" value="1"/>
</dbReference>
<dbReference type="GO" id="GO:0030424">
    <property type="term" value="C:axon"/>
    <property type="evidence" value="ECO:0007669"/>
    <property type="project" value="TreeGrafter"/>
</dbReference>
<dbReference type="GO" id="GO:0007156">
    <property type="term" value="P:homophilic cell adhesion via plasma membrane adhesion molecules"/>
    <property type="evidence" value="ECO:0007669"/>
    <property type="project" value="TreeGrafter"/>
</dbReference>
<dbReference type="InterPro" id="IPR003961">
    <property type="entry name" value="FN3_dom"/>
</dbReference>
<dbReference type="SUPFAM" id="SSF49265">
    <property type="entry name" value="Fibronectin type III"/>
    <property type="match status" value="1"/>
</dbReference>
<name>A0A8J5JCK7_HOMAM</name>
<dbReference type="Gene3D" id="2.60.40.10">
    <property type="entry name" value="Immunoglobulins"/>
    <property type="match status" value="4"/>
</dbReference>
<evidence type="ECO:0000256" key="2">
    <source>
        <dbReference type="ARBA" id="ARBA00023157"/>
    </source>
</evidence>
<dbReference type="CDD" id="cd00063">
    <property type="entry name" value="FN3"/>
    <property type="match status" value="1"/>
</dbReference>
<dbReference type="GO" id="GO:0043025">
    <property type="term" value="C:neuronal cell body"/>
    <property type="evidence" value="ECO:0007669"/>
    <property type="project" value="TreeGrafter"/>
</dbReference>
<dbReference type="AlphaFoldDB" id="A0A8J5JCK7"/>
<dbReference type="SUPFAM" id="SSF48726">
    <property type="entry name" value="Immunoglobulin"/>
    <property type="match status" value="2"/>
</dbReference>
<feature type="region of interest" description="Disordered" evidence="4">
    <location>
        <begin position="344"/>
        <end position="380"/>
    </location>
</feature>
<dbReference type="Proteomes" id="UP000747542">
    <property type="component" value="Unassembled WGS sequence"/>
</dbReference>
<dbReference type="InterPro" id="IPR013106">
    <property type="entry name" value="Ig_V-set"/>
</dbReference>
<evidence type="ECO:0000313" key="7">
    <source>
        <dbReference type="EMBL" id="KAG7154604.1"/>
    </source>
</evidence>
<feature type="domain" description="Ig-like" evidence="5">
    <location>
        <begin position="19"/>
        <end position="108"/>
    </location>
</feature>
<dbReference type="InterPro" id="IPR050958">
    <property type="entry name" value="Cell_Adh-Cytoskel_Orgn"/>
</dbReference>
<dbReference type="InterPro" id="IPR013783">
    <property type="entry name" value="Ig-like_fold"/>
</dbReference>
<dbReference type="InterPro" id="IPR036179">
    <property type="entry name" value="Ig-like_dom_sf"/>
</dbReference>
<dbReference type="SMART" id="SM00406">
    <property type="entry name" value="IGv"/>
    <property type="match status" value="1"/>
</dbReference>
<dbReference type="PROSITE" id="PS50835">
    <property type="entry name" value="IG_LIKE"/>
    <property type="match status" value="2"/>
</dbReference>
<protein>
    <submittedName>
        <fullName evidence="7">Contactin-2-like</fullName>
    </submittedName>
</protein>
<keyword evidence="3" id="KW-0393">Immunoglobulin domain</keyword>
<feature type="compositionally biased region" description="Low complexity" evidence="4">
    <location>
        <begin position="345"/>
        <end position="370"/>
    </location>
</feature>
<feature type="domain" description="Ig-like" evidence="5">
    <location>
        <begin position="144"/>
        <end position="233"/>
    </location>
</feature>
<dbReference type="SMART" id="SM00408">
    <property type="entry name" value="IGc2"/>
    <property type="match status" value="2"/>
</dbReference>
<dbReference type="InterPro" id="IPR003598">
    <property type="entry name" value="Ig_sub2"/>
</dbReference>
<reference evidence="7" key="1">
    <citation type="journal article" date="2021" name="Sci. Adv.">
        <title>The American lobster genome reveals insights on longevity, neural, and immune adaptations.</title>
        <authorList>
            <person name="Polinski J.M."/>
            <person name="Zimin A.V."/>
            <person name="Clark K.F."/>
            <person name="Kohn A.B."/>
            <person name="Sadowski N."/>
            <person name="Timp W."/>
            <person name="Ptitsyn A."/>
            <person name="Khanna P."/>
            <person name="Romanova D.Y."/>
            <person name="Williams P."/>
            <person name="Greenwood S.J."/>
            <person name="Moroz L.L."/>
            <person name="Walt D.R."/>
            <person name="Bodnar A.G."/>
        </authorList>
    </citation>
    <scope>NUCLEOTIDE SEQUENCE</scope>
    <source>
        <strain evidence="7">GMGI-L3</strain>
    </source>
</reference>
<evidence type="ECO:0000256" key="1">
    <source>
        <dbReference type="ARBA" id="ARBA00022737"/>
    </source>
</evidence>
<evidence type="ECO:0000256" key="3">
    <source>
        <dbReference type="ARBA" id="ARBA00023319"/>
    </source>
</evidence>
<sequence>MEESGYDGDEEEIDYGEPPEFAMGPQHLVAKEGDTININCQPNEELKKAATETSKAKILFVGDVKVQRNRRYKLNGHMVEISNIRASDAGTYICSVETQPPLELKMISEAEQHVLKGESVRLECQSEGNPTPTIHWSRQEGRLPSGAHEEEAIVRTGEGDKVELVCIVHSRPTAEVTWSKDGQTLTLDNHLEEQNGGHRHSLRISQVTEEDFGEYVCTAANEHGTVRASIHMTGQPKPPHFTSDPNGGEETSYTLTWETESYYPILQYRLTYRKAKANDSTDEPGEWHDNTYEATDMETQGLMHYMKHTINDLEPATDYHAIILVKNKFMWGANTEFAFSTKKVPPTTTPTTSTTTTTQTTTTTPLTTTTFVGDTEGPSLASSKEVAVERKTSGAPSTFTCFLPIFLLPVLLLRT</sequence>
<dbReference type="InterPro" id="IPR013098">
    <property type="entry name" value="Ig_I-set"/>
</dbReference>
<dbReference type="PANTHER" id="PTHR45080:SF33">
    <property type="entry name" value="IG-LIKE DOMAIN-CONTAINING PROTEIN"/>
    <property type="match status" value="1"/>
</dbReference>
<dbReference type="EMBL" id="JAHLQT010044109">
    <property type="protein sequence ID" value="KAG7154604.1"/>
    <property type="molecule type" value="Genomic_DNA"/>
</dbReference>
<organism evidence="7 8">
    <name type="scientific">Homarus americanus</name>
    <name type="common">American lobster</name>
    <dbReference type="NCBI Taxonomy" id="6706"/>
    <lineage>
        <taxon>Eukaryota</taxon>
        <taxon>Metazoa</taxon>
        <taxon>Ecdysozoa</taxon>
        <taxon>Arthropoda</taxon>
        <taxon>Crustacea</taxon>
        <taxon>Multicrustacea</taxon>
        <taxon>Malacostraca</taxon>
        <taxon>Eumalacostraca</taxon>
        <taxon>Eucarida</taxon>
        <taxon>Decapoda</taxon>
        <taxon>Pleocyemata</taxon>
        <taxon>Astacidea</taxon>
        <taxon>Nephropoidea</taxon>
        <taxon>Nephropidae</taxon>
        <taxon>Homarus</taxon>
    </lineage>
</organism>
<keyword evidence="1" id="KW-0677">Repeat</keyword>
<dbReference type="PANTHER" id="PTHR45080">
    <property type="entry name" value="CONTACTIN 5"/>
    <property type="match status" value="1"/>
</dbReference>
<dbReference type="FunFam" id="2.60.40.10:FF:000032">
    <property type="entry name" value="palladin isoform X1"/>
    <property type="match status" value="1"/>
</dbReference>
<dbReference type="GO" id="GO:0008046">
    <property type="term" value="F:axon guidance receptor activity"/>
    <property type="evidence" value="ECO:0007669"/>
    <property type="project" value="TreeGrafter"/>
</dbReference>
<dbReference type="GO" id="GO:0050808">
    <property type="term" value="P:synapse organization"/>
    <property type="evidence" value="ECO:0007669"/>
    <property type="project" value="TreeGrafter"/>
</dbReference>